<feature type="compositionally biased region" description="Basic and acidic residues" evidence="1">
    <location>
        <begin position="523"/>
        <end position="543"/>
    </location>
</feature>
<feature type="region of interest" description="Disordered" evidence="1">
    <location>
        <begin position="523"/>
        <end position="551"/>
    </location>
</feature>
<name>A0AAU9TEB9_EUPED</name>
<organism evidence="2 3">
    <name type="scientific">Euphydryas editha</name>
    <name type="common">Edith's checkerspot</name>
    <dbReference type="NCBI Taxonomy" id="104508"/>
    <lineage>
        <taxon>Eukaryota</taxon>
        <taxon>Metazoa</taxon>
        <taxon>Ecdysozoa</taxon>
        <taxon>Arthropoda</taxon>
        <taxon>Hexapoda</taxon>
        <taxon>Insecta</taxon>
        <taxon>Pterygota</taxon>
        <taxon>Neoptera</taxon>
        <taxon>Endopterygota</taxon>
        <taxon>Lepidoptera</taxon>
        <taxon>Glossata</taxon>
        <taxon>Ditrysia</taxon>
        <taxon>Papilionoidea</taxon>
        <taxon>Nymphalidae</taxon>
        <taxon>Nymphalinae</taxon>
        <taxon>Euphydryas</taxon>
    </lineage>
</organism>
<accession>A0AAU9TEB9</accession>
<reference evidence="2" key="1">
    <citation type="submission" date="2022-03" db="EMBL/GenBank/DDBJ databases">
        <authorList>
            <person name="Tunstrom K."/>
        </authorList>
    </citation>
    <scope>NUCLEOTIDE SEQUENCE</scope>
</reference>
<keyword evidence="3" id="KW-1185">Reference proteome</keyword>
<feature type="compositionally biased region" description="Low complexity" evidence="1">
    <location>
        <begin position="1714"/>
        <end position="1725"/>
    </location>
</feature>
<evidence type="ECO:0000313" key="2">
    <source>
        <dbReference type="EMBL" id="CAH2083724.1"/>
    </source>
</evidence>
<dbReference type="EMBL" id="CAKOGL010000001">
    <property type="protein sequence ID" value="CAH2083724.1"/>
    <property type="molecule type" value="Genomic_DNA"/>
</dbReference>
<dbReference type="Proteomes" id="UP001153954">
    <property type="component" value="Unassembled WGS sequence"/>
</dbReference>
<evidence type="ECO:0000256" key="1">
    <source>
        <dbReference type="SAM" id="MobiDB-lite"/>
    </source>
</evidence>
<gene>
    <name evidence="2" type="ORF">EEDITHA_LOCUS366</name>
</gene>
<feature type="compositionally biased region" description="Polar residues" evidence="1">
    <location>
        <begin position="1729"/>
        <end position="1738"/>
    </location>
</feature>
<evidence type="ECO:0000313" key="3">
    <source>
        <dbReference type="Proteomes" id="UP001153954"/>
    </source>
</evidence>
<comment type="caution">
    <text evidence="2">The sequence shown here is derived from an EMBL/GenBank/DDBJ whole genome shotgun (WGS) entry which is preliminary data.</text>
</comment>
<sequence>MRFYLLYRNHGLYDPVLDDTELVYVPITQDEWQASNPSEQSYNTIYSENQNYEQRNAANNKNITKFDKTQAKESLTTDFQEQINLKNELSQIGTECLPPQARFKLPISEEYDPEGKKMSKLRRLYEKVLNIDLRKVLEDMRFNENKTDREFKEEKEEVINKDFGAEEIRKQNEMIKKDFMYREENKENINTTKETAVKIVEKSINKALSSKTKQKHKLQIEKEIPQTESKKHKESKFEEIESKTNYFKDERKQDIKLSSVSNKKETKRVTFNVDEYKEEEIFYKEMESNETMNTETEARLTPEKRKLLIQQDIEEVIQPGTVRDRSELFRKNKIMNDVLKESNYKYEKPDIKEKEHIFSNTKQVKRIAQQKAYKIGAQTILNVQRANYTSFGRVLLKTFFSQFTKVIILLSKFMKLKPESYFKKEKEKYFEQRREDRDSSKMMNEGELIIKKKLSGAKIAQIEGMKPVELTDKMNIVILELQRKSGIEDELSQNEFDKTEYSETNFDKTEFDKAEFHKNEYYSKEYQRSSRPGSENKIEENFKDSSYQHNMDFDKKQRKSHTYETTKTQSMEIREIRSEKRYSEYKSTKKESSPCNEVRTYIRDADGNIIYIAIVEAHVYTNKDAIFEDYMRRMSESKQVIEKSEINKQSDLTESTDKVDVYVGFDDTRKLSLASTGMIPEEDYANVQEMENKKVNYIRCTTDLEHVAKKIAVQNITQIIEPLLRKEVDIYAGKYAHVEIEMPVKTIVEKTDVTTEQNQMYFQAQVFVSQKSYMSIEKPEKPAIEITEIYDEDVSGIVEELKVTEEQPQTAIEPPLKSIAETSEVLINEEHVEKIVIPEPKIVQPSPTIDTTAKSVAIISEVIVDEANLGVLDIQKATTKTSNTLLEKTSMSVAETITTTPEIGNKILNVTEMRRQSATIDITKNIATEVSQVSFEEPMNESIKIAETKRRQSQSLVEQKNLTIPETISTFVEEPLQENLKVPEIAEKLPQTLIERSVLTVPEAFAVVPEGPKDEYFEIPSIAAKQTKSFIEEPLLTVAQLLDTVTGGPEEGEFKVTETPKEQPNIDLNVLKPITTNVVFLEDQHDELQVPKIFDKLPQTSMETPVLTVPISFTILPGGPKDGNFEIEKTTNVEPTVDFELLKATTITFVAPEGPEQENLEIPEIVEKIPQIELESPHHILAEALTIIPDGPTEGNLIICNTSEEQITVNFNELHYVETTSISLGDTIEHNLSLPNIIEKQPKVEIQETKLNVAEILSIVPEEPKEQTFDVTKIKNHEARINIEELKAAETKMITYEERANEKLDLPEIVKKEPQTSIVRSPLPVAETITTSSIESAIEIDAQVIVEKSLRSIEKKVNVTLETVTPVSHTSVTSVEETSGLSEKLKLSSQSANITLVESSAAMIAETTAVTVAKEEAFRTFNLQSKVKIKEIPMREVQEVKIEDIELNYTVELPKDDEVNEVFAEVTLNKQKSPPVEVFAEYEINEKKTEVDSDIFESIKLLKKHIKEHKAMEESFSYTALISDFELEQRVEEELLQILQSSKLEDISYFTFPSPTLIPIIQEYLFRLRGPKLRTFKHVEDVFEEATLRLKSKFQTATVQNFDASLTLILQDIAVSQLHSEVIEVDVDSREYVSEKESSMQYFDSKKISRSVEASVQSSEMQSLHTEVAVASAATKQTIETGIDVSVLAIEEEPIVESRTRISTAQRKKKSTKAESSQAESKSAKIQISDASQSQVFENKSSLEAQSLNTSIEMSMEQNLSSMGMSEMQSEISSKSKHIKSNNSSSLSGAAYYADEGVALELSKSTSVSEPNHKLGLRTDLRATESEVITNGFSPSPPLTPPTPLTDEYVFKLEIPLPRITQYVERDCSYSPESVEDDIILKCGYIAHIITRIERIIYSPPLPTPLMSPERQIVPIYKKPGLKGGSKDYRTIKTSLFNYFC</sequence>
<feature type="region of interest" description="Disordered" evidence="1">
    <location>
        <begin position="1700"/>
        <end position="1738"/>
    </location>
</feature>
<proteinExistence type="predicted"/>
<protein>
    <submittedName>
        <fullName evidence="2">Uncharacterized protein</fullName>
    </submittedName>
</protein>